<dbReference type="RefSeq" id="WP_204057878.1">
    <property type="nucleotide sequence ID" value="NZ_BAAAGP010000009.1"/>
</dbReference>
<reference evidence="2 3" key="1">
    <citation type="submission" date="2021-01" db="EMBL/GenBank/DDBJ databases">
        <title>Whole genome shotgun sequence of Microbispora corallina NBRC 16416.</title>
        <authorList>
            <person name="Komaki H."/>
            <person name="Tamura T."/>
        </authorList>
    </citation>
    <scope>NUCLEOTIDE SEQUENCE [LARGE SCALE GENOMIC DNA]</scope>
    <source>
        <strain evidence="2 3">NBRC 16416</strain>
    </source>
</reference>
<dbReference type="EMBL" id="BOOC01000014">
    <property type="protein sequence ID" value="GIH40458.1"/>
    <property type="molecule type" value="Genomic_DNA"/>
</dbReference>
<proteinExistence type="predicted"/>
<name>A0ABQ4G0H0_9ACTN</name>
<feature type="transmembrane region" description="Helical" evidence="1">
    <location>
        <begin position="6"/>
        <end position="27"/>
    </location>
</feature>
<keyword evidence="1" id="KW-0472">Membrane</keyword>
<evidence type="ECO:0000313" key="3">
    <source>
        <dbReference type="Proteomes" id="UP000603904"/>
    </source>
</evidence>
<protein>
    <submittedName>
        <fullName evidence="2">Uncharacterized protein</fullName>
    </submittedName>
</protein>
<comment type="caution">
    <text evidence="2">The sequence shown here is derived from an EMBL/GenBank/DDBJ whole genome shotgun (WGS) entry which is preliminary data.</text>
</comment>
<accession>A0ABQ4G0H0</accession>
<dbReference type="Proteomes" id="UP000603904">
    <property type="component" value="Unassembled WGS sequence"/>
</dbReference>
<gene>
    <name evidence="2" type="ORF">Mco01_34580</name>
</gene>
<keyword evidence="1" id="KW-0812">Transmembrane</keyword>
<keyword evidence="3" id="KW-1185">Reference proteome</keyword>
<organism evidence="2 3">
    <name type="scientific">Microbispora corallina</name>
    <dbReference type="NCBI Taxonomy" id="83302"/>
    <lineage>
        <taxon>Bacteria</taxon>
        <taxon>Bacillati</taxon>
        <taxon>Actinomycetota</taxon>
        <taxon>Actinomycetes</taxon>
        <taxon>Streptosporangiales</taxon>
        <taxon>Streptosporangiaceae</taxon>
        <taxon>Microbispora</taxon>
    </lineage>
</organism>
<evidence type="ECO:0000313" key="2">
    <source>
        <dbReference type="EMBL" id="GIH40458.1"/>
    </source>
</evidence>
<keyword evidence="1" id="KW-1133">Transmembrane helix</keyword>
<evidence type="ECO:0000256" key="1">
    <source>
        <dbReference type="SAM" id="Phobius"/>
    </source>
</evidence>
<sequence length="85" mass="9322">MSDAVFIAAFVISGAAIGVLGVLVFGIHYEESRKSVTGEPPGPFSRTTRRVLGLSVDHTACRYVTNPQYRCPVCRQSGVNEHERR</sequence>